<protein>
    <submittedName>
        <fullName evidence="1">Uncharacterized protein</fullName>
    </submittedName>
</protein>
<evidence type="ECO:0000313" key="1">
    <source>
        <dbReference type="EMBL" id="GFC89866.1"/>
    </source>
</evidence>
<organism evidence="1">
    <name type="scientific">Tanacetum cinerariifolium</name>
    <name type="common">Dalmatian daisy</name>
    <name type="synonym">Chrysanthemum cinerariifolium</name>
    <dbReference type="NCBI Taxonomy" id="118510"/>
    <lineage>
        <taxon>Eukaryota</taxon>
        <taxon>Viridiplantae</taxon>
        <taxon>Streptophyta</taxon>
        <taxon>Embryophyta</taxon>
        <taxon>Tracheophyta</taxon>
        <taxon>Spermatophyta</taxon>
        <taxon>Magnoliopsida</taxon>
        <taxon>eudicotyledons</taxon>
        <taxon>Gunneridae</taxon>
        <taxon>Pentapetalae</taxon>
        <taxon>asterids</taxon>
        <taxon>campanulids</taxon>
        <taxon>Asterales</taxon>
        <taxon>Asteraceae</taxon>
        <taxon>Asteroideae</taxon>
        <taxon>Anthemideae</taxon>
        <taxon>Anthemidinae</taxon>
        <taxon>Tanacetum</taxon>
    </lineage>
</organism>
<feature type="non-terminal residue" evidence="1">
    <location>
        <position position="119"/>
    </location>
</feature>
<comment type="caution">
    <text evidence="1">The sequence shown here is derived from an EMBL/GenBank/DDBJ whole genome shotgun (WGS) entry which is preliminary data.</text>
</comment>
<sequence length="119" mass="13499">MEKCCHRRETLVIRISTTSSNTSFLNSFNGSWRWGCLELFEHSRHNGSHSTRLLIDCMSENLLERCTQDVLTIIENKYKVRNSRSKPVVSQVKACDINANSSSEIAKLTHAVNQQTSAV</sequence>
<accession>A0A699RVB4</accession>
<dbReference type="AlphaFoldDB" id="A0A699RVB4"/>
<gene>
    <name evidence="1" type="ORF">Tci_861836</name>
</gene>
<proteinExistence type="predicted"/>
<dbReference type="EMBL" id="BKCJ011123183">
    <property type="protein sequence ID" value="GFC89866.1"/>
    <property type="molecule type" value="Genomic_DNA"/>
</dbReference>
<reference evidence="1" key="1">
    <citation type="journal article" date="2019" name="Sci. Rep.">
        <title>Draft genome of Tanacetum cinerariifolium, the natural source of mosquito coil.</title>
        <authorList>
            <person name="Yamashiro T."/>
            <person name="Shiraishi A."/>
            <person name="Satake H."/>
            <person name="Nakayama K."/>
        </authorList>
    </citation>
    <scope>NUCLEOTIDE SEQUENCE</scope>
</reference>
<name>A0A699RVB4_TANCI</name>